<sequence>MPATPQIKGQTISLPDLATLLWICATVLLCWSGAYEAQAQEVNATQTVAQQKPSLAQDVRPTWIELTVNQRQALEPLAKSWDTLAAGHKRKWIVISQNFQSLNQAEQEKLHARMEEWASLKPADRTVARLNFAETKKIPSADRSTHWEAYQALSTDEKNQLASQAVKPKPRAALAVRPVAQEKLAPVPVTRKSNIMATELAALKQSINRNTLLPVVPRPTEGTKQ</sequence>
<organism evidence="1 2">
    <name type="scientific">Rhodoferax aquaticus</name>
    <dbReference type="NCBI Taxonomy" id="2527691"/>
    <lineage>
        <taxon>Bacteria</taxon>
        <taxon>Pseudomonadati</taxon>
        <taxon>Pseudomonadota</taxon>
        <taxon>Betaproteobacteria</taxon>
        <taxon>Burkholderiales</taxon>
        <taxon>Comamonadaceae</taxon>
        <taxon>Rhodoferax</taxon>
    </lineage>
</organism>
<dbReference type="KEGG" id="rhg:EXZ61_12105"/>
<dbReference type="InterPro" id="IPR021455">
    <property type="entry name" value="DUF3106"/>
</dbReference>
<name>A0A515EQB8_9BURK</name>
<dbReference type="Pfam" id="PF11304">
    <property type="entry name" value="DUF3106"/>
    <property type="match status" value="1"/>
</dbReference>
<reference evidence="2" key="2">
    <citation type="journal article" date="2020" name="Int. J. Syst. Evol. Microbiol.">
        <title>Genomic insights into a novel species Rhodoferax aquaticus sp. nov., isolated from freshwater.</title>
        <authorList>
            <person name="Li T."/>
            <person name="Zhuo Y."/>
            <person name="Jin C.Z."/>
            <person name="Wu X."/>
            <person name="Ko S.R."/>
            <person name="Jin F.J."/>
            <person name="Ahn C.Y."/>
            <person name="Oh H.M."/>
            <person name="Lee H.G."/>
            <person name="Jin L."/>
        </authorList>
    </citation>
    <scope>NUCLEOTIDE SEQUENCE [LARGE SCALE GENOMIC DNA]</scope>
    <source>
        <strain evidence="2">Gr-4</strain>
    </source>
</reference>
<evidence type="ECO:0000313" key="2">
    <source>
        <dbReference type="Proteomes" id="UP000317365"/>
    </source>
</evidence>
<gene>
    <name evidence="1" type="ORF">EXZ61_12105</name>
</gene>
<protein>
    <submittedName>
        <fullName evidence="1">DUF3106 domain-containing protein</fullName>
    </submittedName>
</protein>
<reference evidence="2" key="1">
    <citation type="submission" date="2019-02" db="EMBL/GenBank/DDBJ databases">
        <title>Complete genome sequence of Rhodoferax sp. Gr-4.</title>
        <authorList>
            <person name="Jin L."/>
        </authorList>
    </citation>
    <scope>NUCLEOTIDE SEQUENCE [LARGE SCALE GENOMIC DNA]</scope>
    <source>
        <strain evidence="2">Gr-4</strain>
    </source>
</reference>
<keyword evidence="2" id="KW-1185">Reference proteome</keyword>
<dbReference type="EMBL" id="CP036282">
    <property type="protein sequence ID" value="QDL54852.1"/>
    <property type="molecule type" value="Genomic_DNA"/>
</dbReference>
<dbReference type="Proteomes" id="UP000317365">
    <property type="component" value="Chromosome"/>
</dbReference>
<proteinExistence type="predicted"/>
<accession>A0A515EQB8</accession>
<dbReference type="AlphaFoldDB" id="A0A515EQB8"/>
<evidence type="ECO:0000313" key="1">
    <source>
        <dbReference type="EMBL" id="QDL54852.1"/>
    </source>
</evidence>